<keyword evidence="10" id="KW-1185">Reference proteome</keyword>
<dbReference type="InterPro" id="IPR008906">
    <property type="entry name" value="HATC_C_dom"/>
</dbReference>
<gene>
    <name evidence="9" type="ORF">CMV_029796</name>
</gene>
<feature type="domain" description="hAT-like transposase RNase-H fold" evidence="8">
    <location>
        <begin position="474"/>
        <end position="572"/>
    </location>
</feature>
<evidence type="ECO:0000256" key="3">
    <source>
        <dbReference type="ARBA" id="ARBA00022771"/>
    </source>
</evidence>
<dbReference type="GO" id="GO:0005634">
    <property type="term" value="C:nucleus"/>
    <property type="evidence" value="ECO:0007669"/>
    <property type="project" value="UniProtKB-SubCell"/>
</dbReference>
<accession>A0A8J4Q8J7</accession>
<keyword evidence="3" id="KW-0863">Zinc-finger</keyword>
<dbReference type="InterPro" id="IPR052035">
    <property type="entry name" value="ZnF_BED_domain_contain"/>
</dbReference>
<evidence type="ECO:0000313" key="9">
    <source>
        <dbReference type="EMBL" id="KAF3943666.1"/>
    </source>
</evidence>
<sequence length="738" mass="83990">MDANEDANEGTNLKVNEDANEDINLKVTEDADKFISLKVTEDANEGINLNVTDDANEGINLKVNEDANEDINLKVNEHVDIFKEDLNPAVKNLKRTYAAMNGFIEITLSNGLKKVQCVHCEEKFVVEPGDDGGTTQFQRHVQQCEGCEETTKKRLIMSYKTCRIKNDNVRILKNFNFDQEKVREAAAGMVIGNECLFKMFKSKVFNLFVNSFNPEFERISPRIAKGDCLRIYEDEKEELKELLETVDKLSLTAELWHVGNKTVYVCLTGHFFDSEKKLQRRILSLCDVPSPRSGLAISDAIFKCLLDWGIENKVSSITVDCSSASGVALDHLKHRIGSNGKLLFGGKVFHQRCCVHIIDFMAQNGLNEIHNFVDNIRKSVRYLRLSKKCLLKFTEIVKQLHMPSRKLILDDSACWNATYSMLVAAMEFREVFPRYQGGDPDYTWLPTSEDWERGEQVCRILKVLVEVKEVFLRSENLTARVLMNGIWKIRKVLSKKSMAENPYLKSVVLKMKGIFDKFWGELPLLIALATVLDPRLNMNFLEFWFQENYPEFEAERKITYVRDALYELFNGYVVSQGSSNSGQGMHGDGPKGCSSSVCVDTEDDETPLSFSDLYELYVEQHTAGSDKSELDMYLEQGPCHRALGSGCSVLEWWKARSYGYRILSKMACDILSIPIGATSRSSLGTLHRIVDHYHASMSKEMVQALICAADWLNCSNGIKSSPDYEDNFVKEIWLPWRL</sequence>
<dbReference type="PANTHER" id="PTHR46481:SF10">
    <property type="entry name" value="ZINC FINGER BED DOMAIN-CONTAINING PROTEIN 39"/>
    <property type="match status" value="1"/>
</dbReference>
<evidence type="ECO:0000256" key="4">
    <source>
        <dbReference type="ARBA" id="ARBA00022833"/>
    </source>
</evidence>
<reference evidence="9" key="1">
    <citation type="submission" date="2020-03" db="EMBL/GenBank/DDBJ databases">
        <title>Castanea mollissima Vanexum genome sequencing.</title>
        <authorList>
            <person name="Staton M."/>
        </authorList>
    </citation>
    <scope>NUCLEOTIDE SEQUENCE</scope>
    <source>
        <tissue evidence="9">Leaf</tissue>
    </source>
</reference>
<dbReference type="EMBL" id="JRKL02012825">
    <property type="protein sequence ID" value="KAF3943666.1"/>
    <property type="molecule type" value="Genomic_DNA"/>
</dbReference>
<dbReference type="PANTHER" id="PTHR46481">
    <property type="entry name" value="ZINC FINGER BED DOMAIN-CONTAINING PROTEIN 4"/>
    <property type="match status" value="1"/>
</dbReference>
<keyword evidence="4" id="KW-0862">Zinc</keyword>
<evidence type="ECO:0000259" key="8">
    <source>
        <dbReference type="Pfam" id="PF14372"/>
    </source>
</evidence>
<protein>
    <recommendedName>
        <fullName evidence="11">Zinc finger BED domain-containing protein RICESLEEPER 2-like</fullName>
    </recommendedName>
</protein>
<keyword evidence="2" id="KW-0479">Metal-binding</keyword>
<organism evidence="9 10">
    <name type="scientific">Castanea mollissima</name>
    <name type="common">Chinese chestnut</name>
    <dbReference type="NCBI Taxonomy" id="60419"/>
    <lineage>
        <taxon>Eukaryota</taxon>
        <taxon>Viridiplantae</taxon>
        <taxon>Streptophyta</taxon>
        <taxon>Embryophyta</taxon>
        <taxon>Tracheophyta</taxon>
        <taxon>Spermatophyta</taxon>
        <taxon>Magnoliopsida</taxon>
        <taxon>eudicotyledons</taxon>
        <taxon>Gunneridae</taxon>
        <taxon>Pentapetalae</taxon>
        <taxon>rosids</taxon>
        <taxon>fabids</taxon>
        <taxon>Fagales</taxon>
        <taxon>Fagaceae</taxon>
        <taxon>Castanea</taxon>
    </lineage>
</organism>
<dbReference type="SUPFAM" id="SSF53098">
    <property type="entry name" value="Ribonuclease H-like"/>
    <property type="match status" value="1"/>
</dbReference>
<comment type="subcellular location">
    <subcellularLocation>
        <location evidence="1">Nucleus</location>
    </subcellularLocation>
</comment>
<proteinExistence type="predicted"/>
<comment type="caution">
    <text evidence="9">The sequence shown here is derived from an EMBL/GenBank/DDBJ whole genome shotgun (WGS) entry which is preliminary data.</text>
</comment>
<dbReference type="InterPro" id="IPR012337">
    <property type="entry name" value="RNaseH-like_sf"/>
</dbReference>
<dbReference type="AlphaFoldDB" id="A0A8J4Q8J7"/>
<dbReference type="Proteomes" id="UP000737018">
    <property type="component" value="Unassembled WGS sequence"/>
</dbReference>
<evidence type="ECO:0000256" key="1">
    <source>
        <dbReference type="ARBA" id="ARBA00004123"/>
    </source>
</evidence>
<feature type="domain" description="HAT C-terminal dimerisation" evidence="7">
    <location>
        <begin position="629"/>
        <end position="712"/>
    </location>
</feature>
<evidence type="ECO:0000259" key="7">
    <source>
        <dbReference type="Pfam" id="PF05699"/>
    </source>
</evidence>
<dbReference type="OrthoDB" id="2610923at2759"/>
<evidence type="ECO:0000256" key="2">
    <source>
        <dbReference type="ARBA" id="ARBA00022723"/>
    </source>
</evidence>
<keyword evidence="6" id="KW-0539">Nucleus</keyword>
<evidence type="ECO:0000256" key="5">
    <source>
        <dbReference type="ARBA" id="ARBA00023125"/>
    </source>
</evidence>
<dbReference type="GO" id="GO:0003677">
    <property type="term" value="F:DNA binding"/>
    <property type="evidence" value="ECO:0007669"/>
    <property type="project" value="UniProtKB-KW"/>
</dbReference>
<dbReference type="Pfam" id="PF05699">
    <property type="entry name" value="Dimer_Tnp_hAT"/>
    <property type="match status" value="1"/>
</dbReference>
<keyword evidence="5" id="KW-0238">DNA-binding</keyword>
<evidence type="ECO:0008006" key="11">
    <source>
        <dbReference type="Google" id="ProtNLM"/>
    </source>
</evidence>
<dbReference type="Pfam" id="PF14372">
    <property type="entry name" value="hAT-like_RNase-H"/>
    <property type="match status" value="1"/>
</dbReference>
<evidence type="ECO:0000256" key="6">
    <source>
        <dbReference type="ARBA" id="ARBA00023242"/>
    </source>
</evidence>
<dbReference type="InterPro" id="IPR025525">
    <property type="entry name" value="hAT-like_transposase_RNase-H"/>
</dbReference>
<evidence type="ECO:0000313" key="10">
    <source>
        <dbReference type="Proteomes" id="UP000737018"/>
    </source>
</evidence>
<dbReference type="GO" id="GO:0008270">
    <property type="term" value="F:zinc ion binding"/>
    <property type="evidence" value="ECO:0007669"/>
    <property type="project" value="UniProtKB-KW"/>
</dbReference>
<dbReference type="GO" id="GO:0046983">
    <property type="term" value="F:protein dimerization activity"/>
    <property type="evidence" value="ECO:0007669"/>
    <property type="project" value="InterPro"/>
</dbReference>
<name>A0A8J4Q8J7_9ROSI</name>